<sequence length="904" mass="102976">MQCILLPFGSPIPQTPAQTLRERDGSRQDGGWTHQDAKDAKEDKKEFEKLLFALRQRLLESKIQNLDSKIYLLGHAHLDLAWLWPVSETWKAAQSTFESVLKLQQDFPELIFCHSSPVLYAWIEEHRPDLFDAIQEAVKAGRWEVVGGFWVEPELNLIAGESIVRQLLYGQRYVLEKFGKLSSVVWVPDSFGFCATLPQFFASAGVEYFVTQKLRWNDTTKFDYGAFWWRSPDGSEVFSYMSALVGEGIDPVKMASYACEWQTQTGLSDALWLPGVGDHGGGPTRDMLETAQRWQKSSLFPKLEFTTAENYLQQIKNRQENNSPPASPASPPSFPTWEDELYLEFHRGCYTTHADQKRWNRRCEGLLYQAELFAALATISSGVTYPKAELEAAWKKVLFNQFHDILPGSSINQVYADALPTWQEVEKVGNEILQESLSDLASQINLSEPPQPDAVPIFVYNSLNWQRSSVVAVELPLPHSCACVYNLEGELLPSQLSNDSKLLFIATDVPSVGYRVFWLCPQLPKKGYNITQSDDTNSSLRKQEHFERKRLSFENEFLRVTVDEETGHLSILFDKVNDREVLSCAGNQLQAFQDSGQYWDAWNIDPNYSEHPLPPTQLKSIEWLETGLVQTRLRVVRQLGESEFCCDYILQGRSPILKIVTTVNWQERNCLMKAAFPLNLEADFATYEIPCGTIRRPTKPETPAEKAKWEVPALRWADLTTPATVNNDHTYGVSLLNDCKYGYDSQSNQLRLSLLRSPNWPDEEADKGFHEFTYALYPHAGSWESAHTVRHGYELHLPMEVMMLSSKHHQNNKSLPPVGSFLDLSAENLILMAFKQAEDNPKQWILRCYECHGQTADLQLQSDLGLTLGESVDLLEHSLPTPEFSSGQQIFTIQPWKISSFRVS</sequence>
<dbReference type="Pfam" id="PF17677">
    <property type="entry name" value="Glyco_hydro38C2"/>
    <property type="match status" value="1"/>
</dbReference>
<dbReference type="InterPro" id="IPR015341">
    <property type="entry name" value="Glyco_hydro_38_cen"/>
</dbReference>
<feature type="domain" description="Glycoside hydrolase family 38 central" evidence="6">
    <location>
        <begin position="344"/>
        <end position="422"/>
    </location>
</feature>
<dbReference type="CDD" id="cd10789">
    <property type="entry name" value="GH38N_AMII_ER_cytosolic"/>
    <property type="match status" value="1"/>
</dbReference>
<dbReference type="PANTHER" id="PTHR46017">
    <property type="entry name" value="ALPHA-MANNOSIDASE 2C1"/>
    <property type="match status" value="1"/>
</dbReference>
<dbReference type="InterPro" id="IPR041147">
    <property type="entry name" value="GH38_C"/>
</dbReference>
<dbReference type="Pfam" id="PF09261">
    <property type="entry name" value="Alpha-mann_mid"/>
    <property type="match status" value="1"/>
</dbReference>
<reference evidence="7 8" key="1">
    <citation type="submission" date="2018-06" db="EMBL/GenBank/DDBJ databases">
        <title>Comparative genomics of Brasilonema spp. strains.</title>
        <authorList>
            <person name="Alvarenga D.O."/>
            <person name="Fiore M.F."/>
            <person name="Varani A.M."/>
        </authorList>
    </citation>
    <scope>NUCLEOTIDE SEQUENCE [LARGE SCALE GENOMIC DNA]</scope>
    <source>
        <strain evidence="7 8">UFV-OR1</strain>
    </source>
</reference>
<gene>
    <name evidence="7" type="ORF">DP115_02500</name>
</gene>
<dbReference type="PANTHER" id="PTHR46017:SF1">
    <property type="entry name" value="ALPHA-MANNOSIDASE 2C1"/>
    <property type="match status" value="1"/>
</dbReference>
<evidence type="ECO:0000256" key="1">
    <source>
        <dbReference type="ARBA" id="ARBA00009792"/>
    </source>
</evidence>
<accession>A0ABX1LZS4</accession>
<evidence type="ECO:0000256" key="4">
    <source>
        <dbReference type="ARBA" id="ARBA00023295"/>
    </source>
</evidence>
<evidence type="ECO:0000256" key="3">
    <source>
        <dbReference type="ARBA" id="ARBA00022801"/>
    </source>
</evidence>
<keyword evidence="4" id="KW-0326">Glycosidase</keyword>
<dbReference type="InterPro" id="IPR011013">
    <property type="entry name" value="Gal_mutarotase_sf_dom"/>
</dbReference>
<dbReference type="SUPFAM" id="SSF88713">
    <property type="entry name" value="Glycoside hydrolase/deacetylase"/>
    <property type="match status" value="1"/>
</dbReference>
<evidence type="ECO:0000313" key="7">
    <source>
        <dbReference type="EMBL" id="NMF61717.1"/>
    </source>
</evidence>
<dbReference type="InterPro" id="IPR013780">
    <property type="entry name" value="Glyco_hydro_b"/>
</dbReference>
<proteinExistence type="inferred from homology"/>
<dbReference type="Gene3D" id="1.20.1270.50">
    <property type="entry name" value="Glycoside hydrolase family 38, central domain"/>
    <property type="match status" value="1"/>
</dbReference>
<dbReference type="InterPro" id="IPR000602">
    <property type="entry name" value="Glyco_hydro_38_N"/>
</dbReference>
<dbReference type="Pfam" id="PF07748">
    <property type="entry name" value="Glyco_hydro_38C"/>
    <property type="match status" value="1"/>
</dbReference>
<dbReference type="Gene3D" id="2.60.40.1180">
    <property type="entry name" value="Golgi alpha-mannosidase II"/>
    <property type="match status" value="1"/>
</dbReference>
<evidence type="ECO:0000313" key="8">
    <source>
        <dbReference type="Proteomes" id="UP000762253"/>
    </source>
</evidence>
<comment type="similarity">
    <text evidence="1">Belongs to the glycosyl hydrolase 38 family.</text>
</comment>
<dbReference type="InterPro" id="IPR011682">
    <property type="entry name" value="Glyco_hydro_38_C"/>
</dbReference>
<dbReference type="InterPro" id="IPR028995">
    <property type="entry name" value="Glyco_hydro_57/38_cen_sf"/>
</dbReference>
<name>A0ABX1LZS4_9CYAN</name>
<comment type="caution">
    <text evidence="7">The sequence shown here is derived from an EMBL/GenBank/DDBJ whole genome shotgun (WGS) entry which is preliminary data.</text>
</comment>
<dbReference type="Gene3D" id="2.70.98.30">
    <property type="entry name" value="Golgi alpha-mannosidase II, domain 4"/>
    <property type="match status" value="1"/>
</dbReference>
<evidence type="ECO:0000259" key="6">
    <source>
        <dbReference type="SMART" id="SM00872"/>
    </source>
</evidence>
<organism evidence="7 8">
    <name type="scientific">Brasilonema octagenarum UFV-OR1</name>
    <dbReference type="NCBI Taxonomy" id="417115"/>
    <lineage>
        <taxon>Bacteria</taxon>
        <taxon>Bacillati</taxon>
        <taxon>Cyanobacteriota</taxon>
        <taxon>Cyanophyceae</taxon>
        <taxon>Nostocales</taxon>
        <taxon>Scytonemataceae</taxon>
        <taxon>Brasilonema</taxon>
        <taxon>Octagenarum group</taxon>
    </lineage>
</organism>
<dbReference type="InterPro" id="IPR027291">
    <property type="entry name" value="Glyco_hydro_38_N_sf"/>
</dbReference>
<dbReference type="Pfam" id="PF01074">
    <property type="entry name" value="Glyco_hydro_38N"/>
    <property type="match status" value="1"/>
</dbReference>
<evidence type="ECO:0000256" key="5">
    <source>
        <dbReference type="SAM" id="MobiDB-lite"/>
    </source>
</evidence>
<dbReference type="SUPFAM" id="SSF74650">
    <property type="entry name" value="Galactose mutarotase-like"/>
    <property type="match status" value="1"/>
</dbReference>
<dbReference type="InterPro" id="IPR037094">
    <property type="entry name" value="Glyco_hydro_38_cen_sf"/>
</dbReference>
<dbReference type="Proteomes" id="UP000762253">
    <property type="component" value="Unassembled WGS sequence"/>
</dbReference>
<dbReference type="SMART" id="SM00872">
    <property type="entry name" value="Alpha-mann_mid"/>
    <property type="match status" value="1"/>
</dbReference>
<dbReference type="InterPro" id="IPR011330">
    <property type="entry name" value="Glyco_hydro/deAcase_b/a-brl"/>
</dbReference>
<protein>
    <submittedName>
        <fullName evidence="7">Alpha-mannosidase</fullName>
    </submittedName>
</protein>
<keyword evidence="3" id="KW-0378">Hydrolase</keyword>
<feature type="region of interest" description="Disordered" evidence="5">
    <location>
        <begin position="10"/>
        <end position="40"/>
    </location>
</feature>
<keyword evidence="8" id="KW-1185">Reference proteome</keyword>
<keyword evidence="2" id="KW-0479">Metal-binding</keyword>
<dbReference type="Gene3D" id="3.20.110.10">
    <property type="entry name" value="Glycoside hydrolase 38, N terminal domain"/>
    <property type="match status" value="1"/>
</dbReference>
<evidence type="ECO:0000256" key="2">
    <source>
        <dbReference type="ARBA" id="ARBA00022723"/>
    </source>
</evidence>
<dbReference type="EMBL" id="QMEC01000006">
    <property type="protein sequence ID" value="NMF61717.1"/>
    <property type="molecule type" value="Genomic_DNA"/>
</dbReference>
<dbReference type="SUPFAM" id="SSF88688">
    <property type="entry name" value="Families 57/38 glycoside transferase middle domain"/>
    <property type="match status" value="1"/>
</dbReference>